<evidence type="ECO:0008006" key="5">
    <source>
        <dbReference type="Google" id="ProtNLM"/>
    </source>
</evidence>
<evidence type="ECO:0000256" key="1">
    <source>
        <dbReference type="SAM" id="MobiDB-lite"/>
    </source>
</evidence>
<feature type="chain" id="PRO_5039128553" description="Lipoprotein" evidence="2">
    <location>
        <begin position="26"/>
        <end position="238"/>
    </location>
</feature>
<proteinExistence type="predicted"/>
<evidence type="ECO:0000256" key="2">
    <source>
        <dbReference type="SAM" id="SignalP"/>
    </source>
</evidence>
<accession>A0A7K0DEW2</accession>
<dbReference type="EMBL" id="WEGK01000023">
    <property type="protein sequence ID" value="MQY23832.1"/>
    <property type="molecule type" value="Genomic_DNA"/>
</dbReference>
<dbReference type="AlphaFoldDB" id="A0A7K0DEW2"/>
<organism evidence="3 4">
    <name type="scientific">Nocardia macrotermitis</name>
    <dbReference type="NCBI Taxonomy" id="2585198"/>
    <lineage>
        <taxon>Bacteria</taxon>
        <taxon>Bacillati</taxon>
        <taxon>Actinomycetota</taxon>
        <taxon>Actinomycetes</taxon>
        <taxon>Mycobacteriales</taxon>
        <taxon>Nocardiaceae</taxon>
        <taxon>Nocardia</taxon>
    </lineage>
</organism>
<dbReference type="PROSITE" id="PS51257">
    <property type="entry name" value="PROKAR_LIPOPROTEIN"/>
    <property type="match status" value="1"/>
</dbReference>
<keyword evidence="4" id="KW-1185">Reference proteome</keyword>
<name>A0A7K0DEW2_9NOCA</name>
<feature type="compositionally biased region" description="Low complexity" evidence="1">
    <location>
        <begin position="41"/>
        <end position="55"/>
    </location>
</feature>
<sequence>MKPRKESSRLPAVGLVLLATMAALVTSCGDEPKSPASPKLSTTPATPGTPASYPPETTDWDVAGSLTGSAKESAQFAAETEAKRLRFLAANDFSTDLLNSYNERVIAAHKVTKYDWAGWHVGIPSTGGELVRATSSTPAANGQEITLCEFNTPGEFSVVDGHLKTEPEMPNARVIGASTVTVEETTQPSGTNSSYTKTPRMLIVAFGYIDKRDAVNQCDKFAPEPFIQATPSPTSHPK</sequence>
<keyword evidence="2" id="KW-0732">Signal</keyword>
<evidence type="ECO:0000313" key="3">
    <source>
        <dbReference type="EMBL" id="MQY23832.1"/>
    </source>
</evidence>
<gene>
    <name evidence="3" type="ORF">NRB20_69650</name>
</gene>
<comment type="caution">
    <text evidence="3">The sequence shown here is derived from an EMBL/GenBank/DDBJ whole genome shotgun (WGS) entry which is preliminary data.</text>
</comment>
<reference evidence="3 4" key="1">
    <citation type="submission" date="2019-10" db="EMBL/GenBank/DDBJ databases">
        <title>Nocardia macrotermitis sp. nov. and Nocardia aurantia sp. nov., isolated from the gut of fungus growing-termite Macrotermes natalensis.</title>
        <authorList>
            <person name="Benndorf R."/>
            <person name="Schwitalla J."/>
            <person name="Martin K."/>
            <person name="De Beer W."/>
            <person name="Kaster A.-K."/>
            <person name="Vollmers J."/>
            <person name="Poulsen M."/>
            <person name="Beemelmanns C."/>
        </authorList>
    </citation>
    <scope>NUCLEOTIDE SEQUENCE [LARGE SCALE GENOMIC DNA]</scope>
    <source>
        <strain evidence="3 4">RB20</strain>
    </source>
</reference>
<feature type="region of interest" description="Disordered" evidence="1">
    <location>
        <begin position="28"/>
        <end position="58"/>
    </location>
</feature>
<protein>
    <recommendedName>
        <fullName evidence="5">Lipoprotein</fullName>
    </recommendedName>
</protein>
<evidence type="ECO:0000313" key="4">
    <source>
        <dbReference type="Proteomes" id="UP000438448"/>
    </source>
</evidence>
<feature type="signal peptide" evidence="2">
    <location>
        <begin position="1"/>
        <end position="25"/>
    </location>
</feature>
<dbReference type="Proteomes" id="UP000438448">
    <property type="component" value="Unassembled WGS sequence"/>
</dbReference>